<reference evidence="2" key="1">
    <citation type="submission" date="2018-05" db="EMBL/GenBank/DDBJ databases">
        <authorList>
            <person name="Li Y."/>
        </authorList>
    </citation>
    <scope>NUCLEOTIDE SEQUENCE [LARGE SCALE GENOMIC DNA]</scope>
    <source>
        <strain evidence="2">sk1b4</strain>
    </source>
</reference>
<evidence type="ECO:0000313" key="2">
    <source>
        <dbReference type="Proteomes" id="UP000245283"/>
    </source>
</evidence>
<gene>
    <name evidence="1" type="ORF">DD236_08045</name>
</gene>
<proteinExistence type="predicted"/>
<dbReference type="InterPro" id="IPR057369">
    <property type="entry name" value="VG15"/>
</dbReference>
<name>A0A2V1K9B5_9ACTO</name>
<evidence type="ECO:0008006" key="3">
    <source>
        <dbReference type="Google" id="ProtNLM"/>
    </source>
</evidence>
<dbReference type="RefSeq" id="WP_109093863.1">
    <property type="nucleotide sequence ID" value="NZ_QETB01000004.1"/>
</dbReference>
<dbReference type="Proteomes" id="UP000245283">
    <property type="component" value="Unassembled WGS sequence"/>
</dbReference>
<comment type="caution">
    <text evidence="1">The sequence shown here is derived from an EMBL/GenBank/DDBJ whole genome shotgun (WGS) entry which is preliminary data.</text>
</comment>
<keyword evidence="2" id="KW-1185">Reference proteome</keyword>
<organism evidence="1 2">
    <name type="scientific">Ancrocorticia populi</name>
    <dbReference type="NCBI Taxonomy" id="2175228"/>
    <lineage>
        <taxon>Bacteria</taxon>
        <taxon>Bacillati</taxon>
        <taxon>Actinomycetota</taxon>
        <taxon>Actinomycetes</taxon>
        <taxon>Actinomycetales</taxon>
        <taxon>Actinomycetaceae</taxon>
        <taxon>Ancrocorticia</taxon>
    </lineage>
</organism>
<sequence length="197" mass="21413">MSTYQDTVQRLGKSTATILEQLWESVQRGELPQADFAQIAAQVVYLANEQGRAAAQAALNGYVEIATGIPTVPVAQSATVTTAELARLEKAIGTILAADQDTLMQLARLGNSEPLDSAARSFSEGIRTNGKVKGWVPQLEPGACELCQWLYADGRIWPKDYPMQTHKGCGCSPLPTFADRELSVPYSKFLNRNGVKR</sequence>
<dbReference type="Pfam" id="PF25310">
    <property type="entry name" value="VG15"/>
    <property type="match status" value="1"/>
</dbReference>
<accession>A0A2V1K9B5</accession>
<protein>
    <recommendedName>
        <fullName evidence="3">Phage head morphogenesis domain-containing protein</fullName>
    </recommendedName>
</protein>
<evidence type="ECO:0000313" key="1">
    <source>
        <dbReference type="EMBL" id="PWF26036.1"/>
    </source>
</evidence>
<dbReference type="AlphaFoldDB" id="A0A2V1K9B5"/>
<dbReference type="OrthoDB" id="5148145at2"/>
<dbReference type="EMBL" id="QETB01000004">
    <property type="protein sequence ID" value="PWF26036.1"/>
    <property type="molecule type" value="Genomic_DNA"/>
</dbReference>